<evidence type="ECO:0000313" key="3">
    <source>
        <dbReference type="EMBL" id="CAK0894601.1"/>
    </source>
</evidence>
<feature type="region of interest" description="Disordered" evidence="2">
    <location>
        <begin position="292"/>
        <end position="321"/>
    </location>
</feature>
<keyword evidence="4" id="KW-1185">Reference proteome</keyword>
<feature type="region of interest" description="Disordered" evidence="2">
    <location>
        <begin position="2173"/>
        <end position="2216"/>
    </location>
</feature>
<dbReference type="InterPro" id="IPR036691">
    <property type="entry name" value="Endo/exonu/phosph_ase_sf"/>
</dbReference>
<feature type="compositionally biased region" description="Low complexity" evidence="2">
    <location>
        <begin position="78"/>
        <end position="92"/>
    </location>
</feature>
<feature type="non-terminal residue" evidence="3">
    <location>
        <position position="2216"/>
    </location>
</feature>
<dbReference type="Gene3D" id="3.60.10.10">
    <property type="entry name" value="Endonuclease/exonuclease/phosphatase"/>
    <property type="match status" value="1"/>
</dbReference>
<dbReference type="SUPFAM" id="SSF56219">
    <property type="entry name" value="DNase I-like"/>
    <property type="match status" value="1"/>
</dbReference>
<dbReference type="EMBL" id="CAUYUJ010019924">
    <property type="protein sequence ID" value="CAK0894601.1"/>
    <property type="molecule type" value="Genomic_DNA"/>
</dbReference>
<feature type="region of interest" description="Disordered" evidence="2">
    <location>
        <begin position="73"/>
        <end position="92"/>
    </location>
</feature>
<feature type="coiled-coil region" evidence="1">
    <location>
        <begin position="181"/>
        <end position="219"/>
    </location>
</feature>
<keyword evidence="1" id="KW-0175">Coiled coil</keyword>
<reference evidence="3" key="1">
    <citation type="submission" date="2023-10" db="EMBL/GenBank/DDBJ databases">
        <authorList>
            <person name="Chen Y."/>
            <person name="Shah S."/>
            <person name="Dougan E. K."/>
            <person name="Thang M."/>
            <person name="Chan C."/>
        </authorList>
    </citation>
    <scope>NUCLEOTIDE SEQUENCE [LARGE SCALE GENOMIC DNA]</scope>
</reference>
<sequence>MANGAAGGARGASQGGDPWTCNACAAGYSNMAWRAVRRLCQAARPPRGAGTFGDAIDKAKKVKAKGKAKAVAKRARFASDGPGPSAAAAAPAPWAQGAAKQAAVEKPCSGGGKDEEVRLALLRHFGPREGWSAALVQDFGALVPEADAPPPAKPLAELSLQALLAREAKVKGQVGRAEAMLAAAKEEQETAAARVAEQEGALQKRRDQLEEVAEAVRARKRADLAQHTGPSPMEVGEPEETGDLGKALLRSLEGLEAERERVLQLGEDGDALLAMAAEARCLVEKLAAADAAPARQRRPSEPAQLLLPPSGPPPRRRPPPRPLARWMALLVLLETASASVTSARAVDVVELASANATAWGSAQSLVEWLHDGVGRLPEVLCLQEHRLKGKQAVARAATGGAAVATLRPSAAVATPGPPAHRFQVREVNLGFREPRCIISSYFVTKIGRAKENIGLMAALHEHVGQLESPWLVMGDWNMEPEDVREWARSAGAALVVPGEPTCGSKVFDFAVVSKVLTGFVETVEALLQAPTKDHVPLKVVLRGVGPAARVQRPLFPAAFPLPLPPPARPAPRGRGFSAWSPGGEQPLKVGCQERFEAVEAYLIDLHEIVPPSRWKRRADGLRTQKVKMEAAWKQDLKRSVGAACRRWMSFAAACARWRALQGAAPGGRRAAPLRKQRQVLEAFELEWPEDGPLAGLSVARVVGLLSTSSCKLTVQFVQEEARRRWMQDKQRRAAEWRAWAQAAATERGGSAAYRFIKQVTVLPTVVHEGADGDDGPRMPVAGEAAVAALLKVAPEDWDIQESVLPPLELEDLERALGTYREGCGLGWDRLVAQRGDAAAELFARALCPDPALAFPAAADAALAAPRWWGAPPGSKFAGRVFVDGSARFPALRGARRAGWAVVQIGLGGGVVGGMHGIAPWRYGPEQEARDGEDYAFHMLAQYWQASGDGAGLEVFCDCAGTVGLALLRGKALAPLQARRHLWQEWWAGPGLTATVRKVKAHKALAAASSWEEELMIKGNRAADLWAKRGAALWPIDEELVWFLQACAWRAEELGRWIGELAAAMVGHEKLDPDGVVGTADLVYDIPQEALDAAEQADVEVAAAALEAELVQGQAPAAGAAAAAGAELGQPPDAAAEAAAVELEDAAAAAPELQAVVAGAGVARQVRGHCIVVSRLENGDGAMAWCLKCGCRFWKRPPPAGTGLLGSCKGRRAPGERAAEARRLLMRLQEPKSKARLFAPQAPTAEEQARLAAVLREGAGEAGGAGAPVGAGRPPRWGLRPAVADAWQAAAPHGFASPAAAARWAQARVEAGWGSPFGDAADSVGEAAALWQARLRQWPGRQRGFEDAIFELCSSRLAEQGAAAGVFCFVADPGWPSTMFPRRTQDRQKTAGSTSNERAVHPAAAGTRSKRRSFHDLGADGSVAEPRTIVQLTLQLENEGRSDTRANNVDCATQAESELAETLERAEGGAIDALGAGGQRVAGARAKRRFSAKVKEEVKGELAKCSTAPAGDAELADALRRLQEQRAPGATGVALEGAGPLAHAAKAARSPAFAGARAGPKAPEKKRAEAPLVRGARGARLRRLRAARRGRGFRARSCAAQRGRGLRASAQCHCGAHLGLSSGPDRCERFCANARVSRARLRADPRQVKCRGLPTDDFVSLEVSLVTNVAGLLLEITRGISTALAVRSSAVPCPDCTCNCAPALACSEGALPREFGQETGWEWPGPWACFSLIGLGAVAGASAVLLAQRWPAPAPAAAPARAAGPAELADPSSARADLLQEARAQPDAMAAPHQLIAAGLAEGDFLAVRYRVGGRRLWHRRLVVALVPGGTTVAGIMTPDLDEYDEDVADQANIAEWHIPLQAAVDAARTAAYARRGAVPVGPIVVNLAGRVGASAPVGAAPPAAGGAAAAAAGGPGGGGGLAGLVAALGGPAGGPAVAAAAPVALVPVAAPAAPAAGAGAPPAGPGAAAAIPGAPVAPAALAAPGAPAAAAAAPAAGAPAAPAVAGPGGDARIFGVVVDARGVRRVDFRTAVTRMTELPWPDWPVRGPRTLRWVAEFMAQRSGTPTAHHQRWLAETGLDPADPGVEIHQTGCVVLETAITYDQEHATNLAHLELVARSIQVQEEKYRFLVEPDDASAADRSAMMGTSQLAGSVCVCPVLRDYLASESQKEMAVAKERRKAREERALAGGQPGGGRGGGGRGRGGRRGRGSGAAGGD</sequence>
<comment type="caution">
    <text evidence="3">The sequence shown here is derived from an EMBL/GenBank/DDBJ whole genome shotgun (WGS) entry which is preliminary data.</text>
</comment>
<evidence type="ECO:0000256" key="2">
    <source>
        <dbReference type="SAM" id="MobiDB-lite"/>
    </source>
</evidence>
<evidence type="ECO:0000256" key="1">
    <source>
        <dbReference type="SAM" id="Coils"/>
    </source>
</evidence>
<name>A0ABN9X5E6_9DINO</name>
<feature type="region of interest" description="Disordered" evidence="2">
    <location>
        <begin position="221"/>
        <end position="241"/>
    </location>
</feature>
<gene>
    <name evidence="3" type="ORF">PCOR1329_LOCUS73616</name>
</gene>
<feature type="compositionally biased region" description="Gly residues" evidence="2">
    <location>
        <begin position="2189"/>
        <end position="2201"/>
    </location>
</feature>
<proteinExistence type="predicted"/>
<accession>A0ABN9X5E6</accession>
<protein>
    <recommendedName>
        <fullName evidence="5">RNase H type-1 domain-containing protein</fullName>
    </recommendedName>
</protein>
<evidence type="ECO:0008006" key="5">
    <source>
        <dbReference type="Google" id="ProtNLM"/>
    </source>
</evidence>
<feature type="region of interest" description="Disordered" evidence="2">
    <location>
        <begin position="1383"/>
        <end position="1410"/>
    </location>
</feature>
<dbReference type="PANTHER" id="PTHR45725:SF18">
    <property type="entry name" value="ORC1-LIKE AAA ATPASE DOMAIN-CONTAINING PROTEIN"/>
    <property type="match status" value="1"/>
</dbReference>
<feature type="compositionally biased region" description="Basic and acidic residues" evidence="2">
    <location>
        <begin position="2173"/>
        <end position="2185"/>
    </location>
</feature>
<dbReference type="PANTHER" id="PTHR45725">
    <property type="entry name" value="FORMIN HOMOLOGY 2 FAMILY MEMBER"/>
    <property type="match status" value="1"/>
</dbReference>
<dbReference type="InterPro" id="IPR051425">
    <property type="entry name" value="Formin_Homology"/>
</dbReference>
<evidence type="ECO:0000313" key="4">
    <source>
        <dbReference type="Proteomes" id="UP001189429"/>
    </source>
</evidence>
<organism evidence="3 4">
    <name type="scientific">Prorocentrum cordatum</name>
    <dbReference type="NCBI Taxonomy" id="2364126"/>
    <lineage>
        <taxon>Eukaryota</taxon>
        <taxon>Sar</taxon>
        <taxon>Alveolata</taxon>
        <taxon>Dinophyceae</taxon>
        <taxon>Prorocentrales</taxon>
        <taxon>Prorocentraceae</taxon>
        <taxon>Prorocentrum</taxon>
    </lineage>
</organism>
<dbReference type="Proteomes" id="UP001189429">
    <property type="component" value="Unassembled WGS sequence"/>
</dbReference>